<keyword evidence="2" id="KW-1185">Reference proteome</keyword>
<proteinExistence type="predicted"/>
<sequence length="72" mass="8300">MKKFVKRLLMGLFIVIAFILILSISPKLSVRTTMAFSGHPVKAIMCDPKHIVSDDAFGEKYYAITDRYWYRG</sequence>
<organism evidence="1 2">
    <name type="scientific">Lentilactobacillus terminaliae</name>
    <dbReference type="NCBI Taxonomy" id="3003483"/>
    <lineage>
        <taxon>Bacteria</taxon>
        <taxon>Bacillati</taxon>
        <taxon>Bacillota</taxon>
        <taxon>Bacilli</taxon>
        <taxon>Lactobacillales</taxon>
        <taxon>Lactobacillaceae</taxon>
        <taxon>Lentilactobacillus</taxon>
    </lineage>
</organism>
<gene>
    <name evidence="1" type="ORF">O0236_003750</name>
</gene>
<evidence type="ECO:0000313" key="1">
    <source>
        <dbReference type="EMBL" id="XFD40427.1"/>
    </source>
</evidence>
<name>A0ACD5DGB3_9LACO</name>
<dbReference type="EMBL" id="CP168151">
    <property type="protein sequence ID" value="XFD40427.1"/>
    <property type="molecule type" value="Genomic_DNA"/>
</dbReference>
<dbReference type="Proteomes" id="UP001149860">
    <property type="component" value="Chromosome"/>
</dbReference>
<reference evidence="1" key="1">
    <citation type="submission" date="2024-08" db="EMBL/GenBank/DDBJ databases">
        <title>Lentilactobacillus sp. nov., isolated from tree bark.</title>
        <authorList>
            <person name="Phuengjayaem S."/>
            <person name="Tanasupawat S."/>
        </authorList>
    </citation>
    <scope>NUCLEOTIDE SEQUENCE</scope>
    <source>
        <strain evidence="1">SPB1-3</strain>
    </source>
</reference>
<protein>
    <submittedName>
        <fullName evidence="1">Uncharacterized protein</fullName>
    </submittedName>
</protein>
<accession>A0ACD5DGB3</accession>
<evidence type="ECO:0000313" key="2">
    <source>
        <dbReference type="Proteomes" id="UP001149860"/>
    </source>
</evidence>